<gene>
    <name evidence="1" type="ORF">GMARGA_LOCUS22480</name>
</gene>
<organism evidence="1 2">
    <name type="scientific">Gigaspora margarita</name>
    <dbReference type="NCBI Taxonomy" id="4874"/>
    <lineage>
        <taxon>Eukaryota</taxon>
        <taxon>Fungi</taxon>
        <taxon>Fungi incertae sedis</taxon>
        <taxon>Mucoromycota</taxon>
        <taxon>Glomeromycotina</taxon>
        <taxon>Glomeromycetes</taxon>
        <taxon>Diversisporales</taxon>
        <taxon>Gigasporaceae</taxon>
        <taxon>Gigaspora</taxon>
    </lineage>
</organism>
<proteinExistence type="predicted"/>
<evidence type="ECO:0000313" key="2">
    <source>
        <dbReference type="Proteomes" id="UP000789901"/>
    </source>
</evidence>
<protein>
    <submittedName>
        <fullName evidence="1">43543_t:CDS:1</fullName>
    </submittedName>
</protein>
<sequence>MVKIIEEVDVNHTEYTNTSKDTSMKLCNDNQKIEIYNVSVIDIQQILIKELFYLVGELKNMVEL</sequence>
<evidence type="ECO:0000313" key="1">
    <source>
        <dbReference type="EMBL" id="CAG8797844.1"/>
    </source>
</evidence>
<comment type="caution">
    <text evidence="1">The sequence shown here is derived from an EMBL/GenBank/DDBJ whole genome shotgun (WGS) entry which is preliminary data.</text>
</comment>
<accession>A0ABN7VTJ9</accession>
<keyword evidence="2" id="KW-1185">Reference proteome</keyword>
<dbReference type="EMBL" id="CAJVQB010021716">
    <property type="protein sequence ID" value="CAG8797844.1"/>
    <property type="molecule type" value="Genomic_DNA"/>
</dbReference>
<feature type="non-terminal residue" evidence="1">
    <location>
        <position position="64"/>
    </location>
</feature>
<name>A0ABN7VTJ9_GIGMA</name>
<dbReference type="Proteomes" id="UP000789901">
    <property type="component" value="Unassembled WGS sequence"/>
</dbReference>
<reference evidence="1 2" key="1">
    <citation type="submission" date="2021-06" db="EMBL/GenBank/DDBJ databases">
        <authorList>
            <person name="Kallberg Y."/>
            <person name="Tangrot J."/>
            <person name="Rosling A."/>
        </authorList>
    </citation>
    <scope>NUCLEOTIDE SEQUENCE [LARGE SCALE GENOMIC DNA]</scope>
    <source>
        <strain evidence="1 2">120-4 pot B 10/14</strain>
    </source>
</reference>